<keyword evidence="2" id="KW-1185">Reference proteome</keyword>
<organism evidence="1 2">
    <name type="scientific">Cronobacter phage CR9</name>
    <dbReference type="NCBI Taxonomy" id="1162290"/>
    <lineage>
        <taxon>Viruses</taxon>
        <taxon>Duplodnaviria</taxon>
        <taxon>Heunggongvirae</taxon>
        <taxon>Uroviricota</taxon>
        <taxon>Caudoviricetes</taxon>
        <taxon>Vequintavirinae</taxon>
        <taxon>Certrevirus</taxon>
        <taxon>Certrevirus CR9</taxon>
    </lineage>
</organism>
<dbReference type="EMBL" id="JQ691611">
    <property type="protein sequence ID" value="AFH20943.1"/>
    <property type="molecule type" value="Genomic_DNA"/>
</dbReference>
<sequence length="67" mass="7992">MIKFKDLPEGAVFRLHEEFSKGINRQYYKYYFNKNFNAEVFGIHTRVKIDREALISDDGFAGRRTRS</sequence>
<accession>M1EZ96</accession>
<protein>
    <submittedName>
        <fullName evidence="1">Uncharacterized protein</fullName>
    </submittedName>
</protein>
<gene>
    <name evidence="1" type="ORF">CR9_059</name>
</gene>
<dbReference type="RefSeq" id="YP_009015021.1">
    <property type="nucleotide sequence ID" value="NC_023717.1"/>
</dbReference>
<evidence type="ECO:0000313" key="1">
    <source>
        <dbReference type="EMBL" id="AFH20943.1"/>
    </source>
</evidence>
<name>M1EZ96_9CAUD</name>
<proteinExistence type="predicted"/>
<dbReference type="GeneID" id="18562901"/>
<evidence type="ECO:0000313" key="2">
    <source>
        <dbReference type="Proteomes" id="UP000011829"/>
    </source>
</evidence>
<dbReference type="KEGG" id="vg:18562901"/>
<dbReference type="Proteomes" id="UP000011829">
    <property type="component" value="Segment"/>
</dbReference>
<reference evidence="1 2" key="1">
    <citation type="submission" date="2012-02" db="EMBL/GenBank/DDBJ databases">
        <title>Complete Genome Sequence of Cronobacter sakazakii Bacteriophage CR9.</title>
        <authorList>
            <person name="Shin H."/>
            <person name="Lee J.-H."/>
            <person name="Kim Y."/>
            <person name="Ryu S."/>
        </authorList>
    </citation>
    <scope>NUCLEOTIDE SEQUENCE [LARGE SCALE GENOMIC DNA]</scope>
</reference>